<dbReference type="PANTHER" id="PTHR43179">
    <property type="entry name" value="RHAMNOSYLTRANSFERASE WBBL"/>
    <property type="match status" value="1"/>
</dbReference>
<dbReference type="Gene3D" id="3.90.550.10">
    <property type="entry name" value="Spore Coat Polysaccharide Biosynthesis Protein SpsA, Chain A"/>
    <property type="match status" value="1"/>
</dbReference>
<sequence length="327" mass="37886">MNIALVVLNWNGRDLLEKFLPTLVKNSLEANIYLVDNASMDTSVPYVEKFFPEITIIHHEKNEGFANGYNLALSQIDADVYALINSDVEVTPNWLQPIIHFYDTNENASIVQPKILDFKYRSYFEYAGAAGGFLDKYGYAYCRGRIFENIEADTDQYKSAPIFWASGACLFIKAKDYKELGGLDGDFFAHYEEIDLCWRAQNQNKSVNYIAESRVYHVGGGTLKKQSPFKTYLNFRNSLFTLVKNLPKEKLFPIIFTRLVLDGVAGMRFLFFGQFSHLFSILKAHVSFYKNLSIMYQKRNQKQRKDYYQTKSIVWNSFIKNQNTFKS</sequence>
<dbReference type="GO" id="GO:0016757">
    <property type="term" value="F:glycosyltransferase activity"/>
    <property type="evidence" value="ECO:0007669"/>
    <property type="project" value="UniProtKB-KW"/>
</dbReference>
<dbReference type="EMBL" id="JAUMIT010000002">
    <property type="protein sequence ID" value="MDO3694588.1"/>
    <property type="molecule type" value="Genomic_DNA"/>
</dbReference>
<evidence type="ECO:0000256" key="1">
    <source>
        <dbReference type="ARBA" id="ARBA00006739"/>
    </source>
</evidence>
<accession>A0ABT8VRJ5</accession>
<dbReference type="PANTHER" id="PTHR43179:SF12">
    <property type="entry name" value="GALACTOFURANOSYLTRANSFERASE GLFT2"/>
    <property type="match status" value="1"/>
</dbReference>
<dbReference type="InterPro" id="IPR001173">
    <property type="entry name" value="Glyco_trans_2-like"/>
</dbReference>
<dbReference type="RefSeq" id="WP_302883834.1">
    <property type="nucleotide sequence ID" value="NZ_JAUMIT010000002.1"/>
</dbReference>
<gene>
    <name evidence="5" type="ORF">QVZ41_06980</name>
</gene>
<evidence type="ECO:0000313" key="6">
    <source>
        <dbReference type="Proteomes" id="UP001168642"/>
    </source>
</evidence>
<feature type="domain" description="Glycosyltransferase 2-like" evidence="4">
    <location>
        <begin position="6"/>
        <end position="112"/>
    </location>
</feature>
<evidence type="ECO:0000256" key="3">
    <source>
        <dbReference type="ARBA" id="ARBA00022679"/>
    </source>
</evidence>
<evidence type="ECO:0000313" key="5">
    <source>
        <dbReference type="EMBL" id="MDO3694588.1"/>
    </source>
</evidence>
<dbReference type="Proteomes" id="UP001168642">
    <property type="component" value="Unassembled WGS sequence"/>
</dbReference>
<keyword evidence="2 5" id="KW-0328">Glycosyltransferase</keyword>
<reference evidence="5" key="1">
    <citation type="submission" date="2023-07" db="EMBL/GenBank/DDBJ databases">
        <title>Wenyingzhuangia sp. chi5 genome sequencing and assembly.</title>
        <authorList>
            <person name="Park S."/>
        </authorList>
    </citation>
    <scope>NUCLEOTIDE SEQUENCE</scope>
    <source>
        <strain evidence="5">Chi5</strain>
    </source>
</reference>
<organism evidence="5 6">
    <name type="scientific">Wenyingzhuangia gilva</name>
    <dbReference type="NCBI Taxonomy" id="3057677"/>
    <lineage>
        <taxon>Bacteria</taxon>
        <taxon>Pseudomonadati</taxon>
        <taxon>Bacteroidota</taxon>
        <taxon>Flavobacteriia</taxon>
        <taxon>Flavobacteriales</taxon>
        <taxon>Flavobacteriaceae</taxon>
        <taxon>Wenyingzhuangia</taxon>
    </lineage>
</organism>
<proteinExistence type="inferred from homology"/>
<name>A0ABT8VRJ5_9FLAO</name>
<dbReference type="CDD" id="cd04186">
    <property type="entry name" value="GT_2_like_c"/>
    <property type="match status" value="1"/>
</dbReference>
<evidence type="ECO:0000256" key="2">
    <source>
        <dbReference type="ARBA" id="ARBA00022676"/>
    </source>
</evidence>
<keyword evidence="3 5" id="KW-0808">Transferase</keyword>
<keyword evidence="6" id="KW-1185">Reference proteome</keyword>
<evidence type="ECO:0000259" key="4">
    <source>
        <dbReference type="Pfam" id="PF00535"/>
    </source>
</evidence>
<dbReference type="EC" id="2.4.-.-" evidence="5"/>
<dbReference type="InterPro" id="IPR029044">
    <property type="entry name" value="Nucleotide-diphossugar_trans"/>
</dbReference>
<comment type="similarity">
    <text evidence="1">Belongs to the glycosyltransferase 2 family.</text>
</comment>
<protein>
    <submittedName>
        <fullName evidence="5">Glycosyltransferase family 2 protein</fullName>
        <ecNumber evidence="5">2.4.-.-</ecNumber>
    </submittedName>
</protein>
<dbReference type="Pfam" id="PF00535">
    <property type="entry name" value="Glycos_transf_2"/>
    <property type="match status" value="1"/>
</dbReference>
<dbReference type="SUPFAM" id="SSF53448">
    <property type="entry name" value="Nucleotide-diphospho-sugar transferases"/>
    <property type="match status" value="1"/>
</dbReference>
<comment type="caution">
    <text evidence="5">The sequence shown here is derived from an EMBL/GenBank/DDBJ whole genome shotgun (WGS) entry which is preliminary data.</text>
</comment>